<dbReference type="InterPro" id="IPR029062">
    <property type="entry name" value="Class_I_gatase-like"/>
</dbReference>
<dbReference type="EMBL" id="OFSP01000078">
    <property type="protein sequence ID" value="SOY77695.1"/>
    <property type="molecule type" value="Genomic_DNA"/>
</dbReference>
<evidence type="ECO:0000259" key="4">
    <source>
        <dbReference type="PROSITE" id="PS01124"/>
    </source>
</evidence>
<name>A0A375CQJ4_9BURK</name>
<dbReference type="PROSITE" id="PS01124">
    <property type="entry name" value="HTH_ARAC_FAMILY_2"/>
    <property type="match status" value="1"/>
</dbReference>
<dbReference type="GO" id="GO:0003700">
    <property type="term" value="F:DNA-binding transcription factor activity"/>
    <property type="evidence" value="ECO:0007669"/>
    <property type="project" value="InterPro"/>
</dbReference>
<feature type="domain" description="HTH araC/xylS-type" evidence="4">
    <location>
        <begin position="259"/>
        <end position="357"/>
    </location>
</feature>
<dbReference type="InterPro" id="IPR009057">
    <property type="entry name" value="Homeodomain-like_sf"/>
</dbReference>
<dbReference type="AlphaFoldDB" id="A0A375CQJ4"/>
<gene>
    <name evidence="5" type="ORF">CBM2589_U10197</name>
</gene>
<dbReference type="GO" id="GO:0043565">
    <property type="term" value="F:sequence-specific DNA binding"/>
    <property type="evidence" value="ECO:0007669"/>
    <property type="project" value="InterPro"/>
</dbReference>
<keyword evidence="2" id="KW-0804">Transcription</keyword>
<protein>
    <submittedName>
        <fullName evidence="5">Transcriptional regulator (Modular protein)</fullName>
    </submittedName>
</protein>
<reference evidence="6" key="1">
    <citation type="submission" date="2018-01" db="EMBL/GenBank/DDBJ databases">
        <authorList>
            <person name="Gaut B.S."/>
            <person name="Morton B.R."/>
            <person name="Clegg M.T."/>
            <person name="Duvall M.R."/>
        </authorList>
    </citation>
    <scope>NUCLEOTIDE SEQUENCE [LARGE SCALE GENOMIC DNA]</scope>
</reference>
<dbReference type="InterPro" id="IPR002818">
    <property type="entry name" value="DJ-1/PfpI"/>
</dbReference>
<dbReference type="Pfam" id="PF12833">
    <property type="entry name" value="HTH_18"/>
    <property type="match status" value="1"/>
</dbReference>
<evidence type="ECO:0000313" key="6">
    <source>
        <dbReference type="Proteomes" id="UP000256297"/>
    </source>
</evidence>
<accession>A0A375CQJ4</accession>
<dbReference type="Gene3D" id="3.40.50.880">
    <property type="match status" value="1"/>
</dbReference>
<evidence type="ECO:0000256" key="3">
    <source>
        <dbReference type="SAM" id="MobiDB-lite"/>
    </source>
</evidence>
<dbReference type="SMART" id="SM00342">
    <property type="entry name" value="HTH_ARAC"/>
    <property type="match status" value="1"/>
</dbReference>
<dbReference type="PANTHER" id="PTHR43130">
    <property type="entry name" value="ARAC-FAMILY TRANSCRIPTIONAL REGULATOR"/>
    <property type="match status" value="1"/>
</dbReference>
<dbReference type="Gene3D" id="1.10.10.60">
    <property type="entry name" value="Homeodomain-like"/>
    <property type="match status" value="1"/>
</dbReference>
<comment type="caution">
    <text evidence="5">The sequence shown here is derived from an EMBL/GenBank/DDBJ whole genome shotgun (WGS) entry which is preliminary data.</text>
</comment>
<dbReference type="SUPFAM" id="SSF46689">
    <property type="entry name" value="Homeodomain-like"/>
    <property type="match status" value="2"/>
</dbReference>
<evidence type="ECO:0000313" key="5">
    <source>
        <dbReference type="EMBL" id="SOY77695.1"/>
    </source>
</evidence>
<feature type="compositionally biased region" description="Polar residues" evidence="3">
    <location>
        <begin position="1"/>
        <end position="10"/>
    </location>
</feature>
<dbReference type="InterPro" id="IPR052158">
    <property type="entry name" value="INH-QAR"/>
</dbReference>
<feature type="region of interest" description="Disordered" evidence="3">
    <location>
        <begin position="1"/>
        <end position="34"/>
    </location>
</feature>
<proteinExistence type="predicted"/>
<dbReference type="CDD" id="cd03136">
    <property type="entry name" value="GATase1_AraC_ArgR_like"/>
    <property type="match status" value="1"/>
</dbReference>
<dbReference type="PANTHER" id="PTHR43130:SF3">
    <property type="entry name" value="HTH-TYPE TRANSCRIPTIONAL REGULATOR RV1931C"/>
    <property type="match status" value="1"/>
</dbReference>
<organism evidence="5 6">
    <name type="scientific">Cupriavidus taiwanensis</name>
    <dbReference type="NCBI Taxonomy" id="164546"/>
    <lineage>
        <taxon>Bacteria</taxon>
        <taxon>Pseudomonadati</taxon>
        <taxon>Pseudomonadota</taxon>
        <taxon>Betaproteobacteria</taxon>
        <taxon>Burkholderiales</taxon>
        <taxon>Burkholderiaceae</taxon>
        <taxon>Cupriavidus</taxon>
    </lineage>
</organism>
<dbReference type="Proteomes" id="UP000256297">
    <property type="component" value="Unassembled WGS sequence"/>
</dbReference>
<dbReference type="SUPFAM" id="SSF52317">
    <property type="entry name" value="Class I glutamine amidotransferase-like"/>
    <property type="match status" value="1"/>
</dbReference>
<dbReference type="InterPro" id="IPR018060">
    <property type="entry name" value="HTH_AraC"/>
</dbReference>
<evidence type="ECO:0000256" key="1">
    <source>
        <dbReference type="ARBA" id="ARBA00023015"/>
    </source>
</evidence>
<keyword evidence="1" id="KW-0805">Transcription regulation</keyword>
<sequence>MYKSAMSASESTERHIGEISGVNPHRKGRNGALPQNRLQKEVAFGTNLRVAFVLRPHFSLTAVATIVDTLRFAADEGAKSRPIRCTWTFVGDRDAPTFSSAGIPIAATEAFGDVSRFDVIVVVAGLIEREPPLDAHTLAFIRAADRAGKQIAGIGTGVLPLLQAGLLDGRSCSAHWFRFRDFADRFPKVRFRTDRVLIADGRYVTCAGATAAGHFGVWLIRQHHGDALAHKCMDMLLLPENIVQPQPPAPVLAQSERVRRAMLILEETVTKPLRIEQIAERLGVSSRHLQRVFREELGMTLQTYSRTLRLHYGLWQVHSVGSTVAHAALECGFTDAAHFSRVCMQTYGKRPLAFSKEEVAKIADEFGHRASRIAEELPPRLPGSRRSQE</sequence>
<evidence type="ECO:0000256" key="2">
    <source>
        <dbReference type="ARBA" id="ARBA00023163"/>
    </source>
</evidence>
<dbReference type="Pfam" id="PF01965">
    <property type="entry name" value="DJ-1_PfpI"/>
    <property type="match status" value="1"/>
</dbReference>